<protein>
    <submittedName>
        <fullName evidence="2">Uncharacterized protein</fullName>
    </submittedName>
</protein>
<feature type="transmembrane region" description="Helical" evidence="1">
    <location>
        <begin position="236"/>
        <end position="258"/>
    </location>
</feature>
<keyword evidence="1" id="KW-1133">Transmembrane helix</keyword>
<dbReference type="Proteomes" id="UP000239757">
    <property type="component" value="Unassembled WGS sequence"/>
</dbReference>
<feature type="transmembrane region" description="Helical" evidence="1">
    <location>
        <begin position="270"/>
        <end position="287"/>
    </location>
</feature>
<organism evidence="2 3">
    <name type="scientific">Gossypium barbadense</name>
    <name type="common">Sea Island cotton</name>
    <name type="synonym">Hibiscus barbadensis</name>
    <dbReference type="NCBI Taxonomy" id="3634"/>
    <lineage>
        <taxon>Eukaryota</taxon>
        <taxon>Viridiplantae</taxon>
        <taxon>Streptophyta</taxon>
        <taxon>Embryophyta</taxon>
        <taxon>Tracheophyta</taxon>
        <taxon>Spermatophyta</taxon>
        <taxon>Magnoliopsida</taxon>
        <taxon>eudicotyledons</taxon>
        <taxon>Gunneridae</taxon>
        <taxon>Pentapetalae</taxon>
        <taxon>rosids</taxon>
        <taxon>malvids</taxon>
        <taxon>Malvales</taxon>
        <taxon>Malvaceae</taxon>
        <taxon>Malvoideae</taxon>
        <taxon>Gossypium</taxon>
    </lineage>
</organism>
<accession>A0A2P5YNA0</accession>
<dbReference type="EMBL" id="KZ662965">
    <property type="protein sequence ID" value="PPS17066.1"/>
    <property type="molecule type" value="Genomic_DNA"/>
</dbReference>
<proteinExistence type="predicted"/>
<sequence length="288" mass="32594">MKLEFPGLDANGGPCYIGTGCFHRRDALCRKKYDKTCKVGWKRLNRREVEEKATVLEETCKVLASCSFEQNTQWGNEILSLLYGHNRIPLKLQLAYCAANLWAANSLPTLYYVVVPCFCLLKDIPLFPKPWRIPMVWGHIPSLVQRSKDVAVQENNFISDTILKLLGYSNPTFVITAKVADEDVLRRYEQELMEFGDSSPMFVVLASLAMLNLFSSFGAIKKLVFNADHSEVWDRLGLQILLCFLLVALNWPVYNAVFFRKDNGGMPAPVTYKSITFAFLVSTVAIST</sequence>
<name>A0A2P5YNA0_GOSBA</name>
<dbReference type="PROSITE" id="PS51257">
    <property type="entry name" value="PROKAR_LIPOPROTEIN"/>
    <property type="match status" value="1"/>
</dbReference>
<gene>
    <name evidence="2" type="ORF">GOBAR_AA03514</name>
</gene>
<dbReference type="AlphaFoldDB" id="A0A2P5YNA0"/>
<evidence type="ECO:0000313" key="2">
    <source>
        <dbReference type="EMBL" id="PPS17066.1"/>
    </source>
</evidence>
<keyword evidence="1" id="KW-0472">Membrane</keyword>
<dbReference type="OrthoDB" id="72851at2759"/>
<evidence type="ECO:0000256" key="1">
    <source>
        <dbReference type="SAM" id="Phobius"/>
    </source>
</evidence>
<keyword evidence="1" id="KW-0812">Transmembrane</keyword>
<reference evidence="2 3" key="1">
    <citation type="submission" date="2015-01" db="EMBL/GenBank/DDBJ databases">
        <title>Genome of allotetraploid Gossypium barbadense reveals genomic plasticity and fiber elongation in cotton evolution.</title>
        <authorList>
            <person name="Chen X."/>
            <person name="Liu X."/>
            <person name="Zhao B."/>
            <person name="Zheng H."/>
            <person name="Hu Y."/>
            <person name="Lu G."/>
            <person name="Yang C."/>
            <person name="Chen J."/>
            <person name="Shan C."/>
            <person name="Zhang L."/>
            <person name="Zhou Y."/>
            <person name="Wang L."/>
            <person name="Guo W."/>
            <person name="Bai Y."/>
            <person name="Ruan J."/>
            <person name="Shangguan X."/>
            <person name="Mao Y."/>
            <person name="Jiang J."/>
            <person name="Zhu Y."/>
            <person name="Lei J."/>
            <person name="Kang H."/>
            <person name="Chen S."/>
            <person name="He X."/>
            <person name="Wang R."/>
            <person name="Wang Y."/>
            <person name="Chen J."/>
            <person name="Wang L."/>
            <person name="Yu S."/>
            <person name="Wang B."/>
            <person name="Wei J."/>
            <person name="Song S."/>
            <person name="Lu X."/>
            <person name="Gao Z."/>
            <person name="Gu W."/>
            <person name="Deng X."/>
            <person name="Ma D."/>
            <person name="Wang S."/>
            <person name="Liang W."/>
            <person name="Fang L."/>
            <person name="Cai C."/>
            <person name="Zhu X."/>
            <person name="Zhou B."/>
            <person name="Zhang Y."/>
            <person name="Chen Z."/>
            <person name="Xu S."/>
            <person name="Zhu R."/>
            <person name="Wang S."/>
            <person name="Zhang T."/>
            <person name="Zhao G."/>
        </authorList>
    </citation>
    <scope>NUCLEOTIDE SEQUENCE [LARGE SCALE GENOMIC DNA]</scope>
    <source>
        <strain evidence="3">cv. Xinhai21</strain>
        <tissue evidence="2">Leaf</tissue>
    </source>
</reference>
<dbReference type="PANTHER" id="PTHR13301">
    <property type="entry name" value="X-BOX TRANSCRIPTION FACTOR-RELATED"/>
    <property type="match status" value="1"/>
</dbReference>
<feature type="transmembrane region" description="Helical" evidence="1">
    <location>
        <begin position="202"/>
        <end position="224"/>
    </location>
</feature>
<evidence type="ECO:0000313" key="3">
    <source>
        <dbReference type="Proteomes" id="UP000239757"/>
    </source>
</evidence>